<reference evidence="2 3" key="1">
    <citation type="submission" date="2016-10" db="EMBL/GenBank/DDBJ databases">
        <title>Draft genome sequences of four alkaliphilic bacteria belonging to the Anaerobacillus genus.</title>
        <authorList>
            <person name="Bassil N.M."/>
            <person name="Lloyd J.R."/>
        </authorList>
    </citation>
    <scope>NUCLEOTIDE SEQUENCE [LARGE SCALE GENOMIC DNA]</scope>
    <source>
        <strain evidence="2 3">DSM 15340</strain>
    </source>
</reference>
<gene>
    <name evidence="2" type="ORF">BKP35_08995</name>
</gene>
<evidence type="ECO:0000313" key="3">
    <source>
        <dbReference type="Proteomes" id="UP000180098"/>
    </source>
</evidence>
<keyword evidence="1" id="KW-0175">Coiled coil</keyword>
<keyword evidence="3" id="KW-1185">Reference proteome</keyword>
<comment type="caution">
    <text evidence="2">The sequence shown here is derived from an EMBL/GenBank/DDBJ whole genome shotgun (WGS) entry which is preliminary data.</text>
</comment>
<dbReference type="Proteomes" id="UP000180098">
    <property type="component" value="Unassembled WGS sequence"/>
</dbReference>
<accession>A0A1S2LLM5</accession>
<dbReference type="EMBL" id="MLQQ01000017">
    <property type="protein sequence ID" value="OIJ13361.1"/>
    <property type="molecule type" value="Genomic_DNA"/>
</dbReference>
<proteinExistence type="predicted"/>
<evidence type="ECO:0000256" key="1">
    <source>
        <dbReference type="SAM" id="Coils"/>
    </source>
</evidence>
<name>A0A1S2LLM5_9BACI</name>
<sequence length="123" mass="13853">MLEKEIVKQKLVDLFGNGFVAETIYAAEKKVLTLIDTSSDYVIVSISDFTDFAIGDYDVFIESRIKKTDNHLKDMANIIGLLQMDTVSNVEKVQKEIKELTDELTSVSKGLSKRFVLSTQTIK</sequence>
<protein>
    <submittedName>
        <fullName evidence="2">Uncharacterized protein</fullName>
    </submittedName>
</protein>
<organism evidence="2 3">
    <name type="scientific">Anaerobacillus arseniciselenatis</name>
    <dbReference type="NCBI Taxonomy" id="85682"/>
    <lineage>
        <taxon>Bacteria</taxon>
        <taxon>Bacillati</taxon>
        <taxon>Bacillota</taxon>
        <taxon>Bacilli</taxon>
        <taxon>Bacillales</taxon>
        <taxon>Bacillaceae</taxon>
        <taxon>Anaerobacillus</taxon>
    </lineage>
</organism>
<dbReference type="AlphaFoldDB" id="A0A1S2LLM5"/>
<feature type="coiled-coil region" evidence="1">
    <location>
        <begin position="83"/>
        <end position="110"/>
    </location>
</feature>
<evidence type="ECO:0000313" key="2">
    <source>
        <dbReference type="EMBL" id="OIJ13361.1"/>
    </source>
</evidence>
<dbReference type="RefSeq" id="WP_071313017.1">
    <property type="nucleotide sequence ID" value="NZ_MLQQ01000017.1"/>
</dbReference>